<accession>A0A0P8XMU6</accession>
<feature type="compositionally biased region" description="Basic and acidic residues" evidence="1">
    <location>
        <begin position="45"/>
        <end position="61"/>
    </location>
</feature>
<organism evidence="2 3">
    <name type="scientific">Drosophila ananassae</name>
    <name type="common">Fruit fly</name>
    <dbReference type="NCBI Taxonomy" id="7217"/>
    <lineage>
        <taxon>Eukaryota</taxon>
        <taxon>Metazoa</taxon>
        <taxon>Ecdysozoa</taxon>
        <taxon>Arthropoda</taxon>
        <taxon>Hexapoda</taxon>
        <taxon>Insecta</taxon>
        <taxon>Pterygota</taxon>
        <taxon>Neoptera</taxon>
        <taxon>Endopterygota</taxon>
        <taxon>Diptera</taxon>
        <taxon>Brachycera</taxon>
        <taxon>Muscomorpha</taxon>
        <taxon>Ephydroidea</taxon>
        <taxon>Drosophilidae</taxon>
        <taxon>Drosophila</taxon>
        <taxon>Sophophora</taxon>
    </lineage>
</organism>
<evidence type="ECO:0000256" key="1">
    <source>
        <dbReference type="SAM" id="MobiDB-lite"/>
    </source>
</evidence>
<gene>
    <name evidence="2" type="primary">Dana\GF12142</name>
    <name evidence="2" type="synonym">dana_GLEANR_12153</name>
    <name evidence="2" type="ORF">GF12142</name>
</gene>
<feature type="compositionally biased region" description="Acidic residues" evidence="1">
    <location>
        <begin position="62"/>
        <end position="76"/>
    </location>
</feature>
<evidence type="ECO:0000313" key="2">
    <source>
        <dbReference type="EMBL" id="KPU75954.1"/>
    </source>
</evidence>
<reference evidence="2 3" key="1">
    <citation type="journal article" date="2007" name="Nature">
        <title>Evolution of genes and genomes on the Drosophila phylogeny.</title>
        <authorList>
            <consortium name="Drosophila 12 Genomes Consortium"/>
            <person name="Clark A.G."/>
            <person name="Eisen M.B."/>
            <person name="Smith D.R."/>
            <person name="Bergman C.M."/>
            <person name="Oliver B."/>
            <person name="Markow T.A."/>
            <person name="Kaufman T.C."/>
            <person name="Kellis M."/>
            <person name="Gelbart W."/>
            <person name="Iyer V.N."/>
            <person name="Pollard D.A."/>
            <person name="Sackton T.B."/>
            <person name="Larracuente A.M."/>
            <person name="Singh N.D."/>
            <person name="Abad J.P."/>
            <person name="Abt D.N."/>
            <person name="Adryan B."/>
            <person name="Aguade M."/>
            <person name="Akashi H."/>
            <person name="Anderson W.W."/>
            <person name="Aquadro C.F."/>
            <person name="Ardell D.H."/>
            <person name="Arguello R."/>
            <person name="Artieri C.G."/>
            <person name="Barbash D.A."/>
            <person name="Barker D."/>
            <person name="Barsanti P."/>
            <person name="Batterham P."/>
            <person name="Batzoglou S."/>
            <person name="Begun D."/>
            <person name="Bhutkar A."/>
            <person name="Blanco E."/>
            <person name="Bosak S.A."/>
            <person name="Bradley R.K."/>
            <person name="Brand A.D."/>
            <person name="Brent M.R."/>
            <person name="Brooks A.N."/>
            <person name="Brown R.H."/>
            <person name="Butlin R.K."/>
            <person name="Caggese C."/>
            <person name="Calvi B.R."/>
            <person name="Bernardo de Carvalho A."/>
            <person name="Caspi A."/>
            <person name="Castrezana S."/>
            <person name="Celniker S.E."/>
            <person name="Chang J.L."/>
            <person name="Chapple C."/>
            <person name="Chatterji S."/>
            <person name="Chinwalla A."/>
            <person name="Civetta A."/>
            <person name="Clifton S.W."/>
            <person name="Comeron J.M."/>
            <person name="Costello J.C."/>
            <person name="Coyne J.A."/>
            <person name="Daub J."/>
            <person name="David R.G."/>
            <person name="Delcher A.L."/>
            <person name="Delehaunty K."/>
            <person name="Do C.B."/>
            <person name="Ebling H."/>
            <person name="Edwards K."/>
            <person name="Eickbush T."/>
            <person name="Evans J.D."/>
            <person name="Filipski A."/>
            <person name="Findeiss S."/>
            <person name="Freyhult E."/>
            <person name="Fulton L."/>
            <person name="Fulton R."/>
            <person name="Garcia A.C."/>
            <person name="Gardiner A."/>
            <person name="Garfield D.A."/>
            <person name="Garvin B.E."/>
            <person name="Gibson G."/>
            <person name="Gilbert D."/>
            <person name="Gnerre S."/>
            <person name="Godfrey J."/>
            <person name="Good R."/>
            <person name="Gotea V."/>
            <person name="Gravely B."/>
            <person name="Greenberg A.J."/>
            <person name="Griffiths-Jones S."/>
            <person name="Gross S."/>
            <person name="Guigo R."/>
            <person name="Gustafson E.A."/>
            <person name="Haerty W."/>
            <person name="Hahn M.W."/>
            <person name="Halligan D.L."/>
            <person name="Halpern A.L."/>
            <person name="Halter G.M."/>
            <person name="Han M.V."/>
            <person name="Heger A."/>
            <person name="Hillier L."/>
            <person name="Hinrichs A.S."/>
            <person name="Holmes I."/>
            <person name="Hoskins R.A."/>
            <person name="Hubisz M.J."/>
            <person name="Hultmark D."/>
            <person name="Huntley M.A."/>
            <person name="Jaffe D.B."/>
            <person name="Jagadeeshan S."/>
            <person name="Jeck W.R."/>
            <person name="Johnson J."/>
            <person name="Jones C.D."/>
            <person name="Jordan W.C."/>
            <person name="Karpen G.H."/>
            <person name="Kataoka E."/>
            <person name="Keightley P.D."/>
            <person name="Kheradpour P."/>
            <person name="Kirkness E.F."/>
            <person name="Koerich L.B."/>
            <person name="Kristiansen K."/>
            <person name="Kudrna D."/>
            <person name="Kulathinal R.J."/>
            <person name="Kumar S."/>
            <person name="Kwok R."/>
            <person name="Lander E."/>
            <person name="Langley C.H."/>
            <person name="Lapoint R."/>
            <person name="Lazzaro B.P."/>
            <person name="Lee S.J."/>
            <person name="Levesque L."/>
            <person name="Li R."/>
            <person name="Lin C.F."/>
            <person name="Lin M.F."/>
            <person name="Lindblad-Toh K."/>
            <person name="Llopart A."/>
            <person name="Long M."/>
            <person name="Low L."/>
            <person name="Lozovsky E."/>
            <person name="Lu J."/>
            <person name="Luo M."/>
            <person name="Machado C.A."/>
            <person name="Makalowski W."/>
            <person name="Marzo M."/>
            <person name="Matsuda M."/>
            <person name="Matzkin L."/>
            <person name="McAllister B."/>
            <person name="McBride C.S."/>
            <person name="McKernan B."/>
            <person name="McKernan K."/>
            <person name="Mendez-Lago M."/>
            <person name="Minx P."/>
            <person name="Mollenhauer M.U."/>
            <person name="Montooth K."/>
            <person name="Mount S.M."/>
            <person name="Mu X."/>
            <person name="Myers E."/>
            <person name="Negre B."/>
            <person name="Newfeld S."/>
            <person name="Nielsen R."/>
            <person name="Noor M.A."/>
            <person name="O'Grady P."/>
            <person name="Pachter L."/>
            <person name="Papaceit M."/>
            <person name="Parisi M.J."/>
            <person name="Parisi M."/>
            <person name="Parts L."/>
            <person name="Pedersen J.S."/>
            <person name="Pesole G."/>
            <person name="Phillippy A.M."/>
            <person name="Ponting C.P."/>
            <person name="Pop M."/>
            <person name="Porcelli D."/>
            <person name="Powell J.R."/>
            <person name="Prohaska S."/>
            <person name="Pruitt K."/>
            <person name="Puig M."/>
            <person name="Quesneville H."/>
            <person name="Ram K.R."/>
            <person name="Rand D."/>
            <person name="Rasmussen M.D."/>
            <person name="Reed L.K."/>
            <person name="Reenan R."/>
            <person name="Reily A."/>
            <person name="Remington K.A."/>
            <person name="Rieger T.T."/>
            <person name="Ritchie M.G."/>
            <person name="Robin C."/>
            <person name="Rogers Y.H."/>
            <person name="Rohde C."/>
            <person name="Rozas J."/>
            <person name="Rubenfield M.J."/>
            <person name="Ruiz A."/>
            <person name="Russo S."/>
            <person name="Salzberg S.L."/>
            <person name="Sanchez-Gracia A."/>
            <person name="Saranga D.J."/>
            <person name="Sato H."/>
            <person name="Schaeffer S.W."/>
            <person name="Schatz M.C."/>
            <person name="Schlenke T."/>
            <person name="Schwartz R."/>
            <person name="Segarra C."/>
            <person name="Singh R.S."/>
            <person name="Sirot L."/>
            <person name="Sirota M."/>
            <person name="Sisneros N.B."/>
            <person name="Smith C.D."/>
            <person name="Smith T.F."/>
            <person name="Spieth J."/>
            <person name="Stage D.E."/>
            <person name="Stark A."/>
            <person name="Stephan W."/>
            <person name="Strausberg R.L."/>
            <person name="Strempel S."/>
            <person name="Sturgill D."/>
            <person name="Sutton G."/>
            <person name="Sutton G.G."/>
            <person name="Tao W."/>
            <person name="Teichmann S."/>
            <person name="Tobari Y.N."/>
            <person name="Tomimura Y."/>
            <person name="Tsolas J.M."/>
            <person name="Valente V.L."/>
            <person name="Venter E."/>
            <person name="Venter J.C."/>
            <person name="Vicario S."/>
            <person name="Vieira F.G."/>
            <person name="Vilella A.J."/>
            <person name="Villasante A."/>
            <person name="Walenz B."/>
            <person name="Wang J."/>
            <person name="Wasserman M."/>
            <person name="Watts T."/>
            <person name="Wilson D."/>
            <person name="Wilson R.K."/>
            <person name="Wing R.A."/>
            <person name="Wolfner M.F."/>
            <person name="Wong A."/>
            <person name="Wong G.K."/>
            <person name="Wu C.I."/>
            <person name="Wu G."/>
            <person name="Yamamoto D."/>
            <person name="Yang H.P."/>
            <person name="Yang S.P."/>
            <person name="Yorke J.A."/>
            <person name="Yoshida K."/>
            <person name="Zdobnov E."/>
            <person name="Zhang P."/>
            <person name="Zhang Y."/>
            <person name="Zimin A.V."/>
            <person name="Baldwin J."/>
            <person name="Abdouelleil A."/>
            <person name="Abdulkadir J."/>
            <person name="Abebe A."/>
            <person name="Abera B."/>
            <person name="Abreu J."/>
            <person name="Acer S.C."/>
            <person name="Aftuck L."/>
            <person name="Alexander A."/>
            <person name="An P."/>
            <person name="Anderson E."/>
            <person name="Anderson S."/>
            <person name="Arachi H."/>
            <person name="Azer M."/>
            <person name="Bachantsang P."/>
            <person name="Barry A."/>
            <person name="Bayul T."/>
            <person name="Berlin A."/>
            <person name="Bessette D."/>
            <person name="Bloom T."/>
            <person name="Blye J."/>
            <person name="Boguslavskiy L."/>
            <person name="Bonnet C."/>
            <person name="Boukhgalter B."/>
            <person name="Bourzgui I."/>
            <person name="Brown A."/>
            <person name="Cahill P."/>
            <person name="Channer S."/>
            <person name="Cheshatsang Y."/>
            <person name="Chuda L."/>
            <person name="Citroen M."/>
            <person name="Collymore A."/>
            <person name="Cooke P."/>
            <person name="Costello M."/>
            <person name="D'Aco K."/>
            <person name="Daza R."/>
            <person name="De Haan G."/>
            <person name="DeGray S."/>
            <person name="DeMaso C."/>
            <person name="Dhargay N."/>
            <person name="Dooley K."/>
            <person name="Dooley E."/>
            <person name="Doricent M."/>
            <person name="Dorje P."/>
            <person name="Dorjee K."/>
            <person name="Dupes A."/>
            <person name="Elong R."/>
            <person name="Falk J."/>
            <person name="Farina A."/>
            <person name="Faro S."/>
            <person name="Ferguson D."/>
            <person name="Fisher S."/>
            <person name="Foley C.D."/>
            <person name="Franke A."/>
            <person name="Friedrich D."/>
            <person name="Gadbois L."/>
            <person name="Gearin G."/>
            <person name="Gearin C.R."/>
            <person name="Giannoukos G."/>
            <person name="Goode T."/>
            <person name="Graham J."/>
            <person name="Grandbois E."/>
            <person name="Grewal S."/>
            <person name="Gyaltsen K."/>
            <person name="Hafez N."/>
            <person name="Hagos B."/>
            <person name="Hall J."/>
            <person name="Henson C."/>
            <person name="Hollinger A."/>
            <person name="Honan T."/>
            <person name="Huard M.D."/>
            <person name="Hughes L."/>
            <person name="Hurhula B."/>
            <person name="Husby M.E."/>
            <person name="Kamat A."/>
            <person name="Kanga B."/>
            <person name="Kashin S."/>
            <person name="Khazanovich D."/>
            <person name="Kisner P."/>
            <person name="Lance K."/>
            <person name="Lara M."/>
            <person name="Lee W."/>
            <person name="Lennon N."/>
            <person name="Letendre F."/>
            <person name="LeVine R."/>
            <person name="Lipovsky A."/>
            <person name="Liu X."/>
            <person name="Liu J."/>
            <person name="Liu S."/>
            <person name="Lokyitsang T."/>
            <person name="Lokyitsang Y."/>
            <person name="Lubonja R."/>
            <person name="Lui A."/>
            <person name="MacDonald P."/>
            <person name="Magnisalis V."/>
            <person name="Maru K."/>
            <person name="Matthews C."/>
            <person name="McCusker W."/>
            <person name="McDonough S."/>
            <person name="Mehta T."/>
            <person name="Meldrim J."/>
            <person name="Meneus L."/>
            <person name="Mihai O."/>
            <person name="Mihalev A."/>
            <person name="Mihova T."/>
            <person name="Mittelman R."/>
            <person name="Mlenga V."/>
            <person name="Montmayeur A."/>
            <person name="Mulrain L."/>
            <person name="Navidi A."/>
            <person name="Naylor J."/>
            <person name="Negash T."/>
            <person name="Nguyen T."/>
            <person name="Nguyen N."/>
            <person name="Nicol R."/>
            <person name="Norbu C."/>
            <person name="Norbu N."/>
            <person name="Novod N."/>
            <person name="O'Neill B."/>
            <person name="Osman S."/>
            <person name="Markiewicz E."/>
            <person name="Oyono O.L."/>
            <person name="Patti C."/>
            <person name="Phunkhang P."/>
            <person name="Pierre F."/>
            <person name="Priest M."/>
            <person name="Raghuraman S."/>
            <person name="Rege F."/>
            <person name="Reyes R."/>
            <person name="Rise C."/>
            <person name="Rogov P."/>
            <person name="Ross K."/>
            <person name="Ryan E."/>
            <person name="Settipalli S."/>
            <person name="Shea T."/>
            <person name="Sherpa N."/>
            <person name="Shi L."/>
            <person name="Shih D."/>
            <person name="Sparrow T."/>
            <person name="Spaulding J."/>
            <person name="Stalker J."/>
            <person name="Stange-Thomann N."/>
            <person name="Stavropoulos S."/>
            <person name="Stone C."/>
            <person name="Strader C."/>
            <person name="Tesfaye S."/>
            <person name="Thomson T."/>
            <person name="Thoulutsang Y."/>
            <person name="Thoulutsang D."/>
            <person name="Topham K."/>
            <person name="Topping I."/>
            <person name="Tsamla T."/>
            <person name="Vassiliev H."/>
            <person name="Vo A."/>
            <person name="Wangchuk T."/>
            <person name="Wangdi T."/>
            <person name="Weiand M."/>
            <person name="Wilkinson J."/>
            <person name="Wilson A."/>
            <person name="Yadav S."/>
            <person name="Young G."/>
            <person name="Yu Q."/>
            <person name="Zembek L."/>
            <person name="Zhong D."/>
            <person name="Zimmer A."/>
            <person name="Zwirko Z."/>
            <person name="Jaffe D.B."/>
            <person name="Alvarez P."/>
            <person name="Brockman W."/>
            <person name="Butler J."/>
            <person name="Chin C."/>
            <person name="Gnerre S."/>
            <person name="Grabherr M."/>
            <person name="Kleber M."/>
            <person name="Mauceli E."/>
            <person name="MacCallum I."/>
        </authorList>
    </citation>
    <scope>NUCLEOTIDE SEQUENCE [LARGE SCALE GENOMIC DNA]</scope>
    <source>
        <strain evidence="3">Tucson 14024-0371.13</strain>
    </source>
</reference>
<dbReference type="GeneID" id="6495000"/>
<feature type="region of interest" description="Disordered" evidence="1">
    <location>
        <begin position="22"/>
        <end position="76"/>
    </location>
</feature>
<name>A0A0P8XMU6_DROAN</name>
<dbReference type="KEGG" id="dan:6495000"/>
<evidence type="ECO:0000313" key="3">
    <source>
        <dbReference type="Proteomes" id="UP000007801"/>
    </source>
</evidence>
<dbReference type="Proteomes" id="UP000007801">
    <property type="component" value="Unassembled WGS sequence"/>
</dbReference>
<dbReference type="InParanoid" id="A0A0P8XMU6"/>
<proteinExistence type="predicted"/>
<dbReference type="AlphaFoldDB" id="A0A0P8XMU6"/>
<protein>
    <submittedName>
        <fullName evidence="2">Uncharacterized protein</fullName>
    </submittedName>
</protein>
<sequence>MVTEAGNILRYGFTTIKMKVYGMGRKQKKPPPTDPENGKLQNSTTEERHNDSIDHKDHIDGEDTDDDVMWVEPDED</sequence>
<dbReference type="OrthoDB" id="8069644at2759"/>
<keyword evidence="3" id="KW-1185">Reference proteome</keyword>
<dbReference type="EMBL" id="CH902619">
    <property type="protein sequence ID" value="KPU75954.1"/>
    <property type="molecule type" value="Genomic_DNA"/>
</dbReference>